<evidence type="ECO:0000256" key="4">
    <source>
        <dbReference type="ARBA" id="ARBA00022777"/>
    </source>
</evidence>
<proteinExistence type="predicted"/>
<evidence type="ECO:0000256" key="6">
    <source>
        <dbReference type="SAM" id="Coils"/>
    </source>
</evidence>
<dbReference type="PROSITE" id="PS50109">
    <property type="entry name" value="HIS_KIN"/>
    <property type="match status" value="1"/>
</dbReference>
<dbReference type="InterPro" id="IPR050736">
    <property type="entry name" value="Sensor_HK_Regulatory"/>
</dbReference>
<dbReference type="InterPro" id="IPR033405">
    <property type="entry name" value="DUF5112"/>
</dbReference>
<keyword evidence="7" id="KW-1133">Transmembrane helix</keyword>
<dbReference type="InterPro" id="IPR005467">
    <property type="entry name" value="His_kinase_dom"/>
</dbReference>
<dbReference type="SMART" id="SM00387">
    <property type="entry name" value="HATPase_c"/>
    <property type="match status" value="1"/>
</dbReference>
<dbReference type="SUPFAM" id="SSF55874">
    <property type="entry name" value="ATPase domain of HSP90 chaperone/DNA topoisomerase II/histidine kinase"/>
    <property type="match status" value="1"/>
</dbReference>
<evidence type="ECO:0000256" key="7">
    <source>
        <dbReference type="SAM" id="Phobius"/>
    </source>
</evidence>
<comment type="catalytic activity">
    <reaction evidence="1">
        <text>ATP + protein L-histidine = ADP + protein N-phospho-L-histidine.</text>
        <dbReference type="EC" id="2.7.13.3"/>
    </reaction>
</comment>
<dbReference type="Pfam" id="PF02518">
    <property type="entry name" value="HATPase_c"/>
    <property type="match status" value="1"/>
</dbReference>
<dbReference type="Pfam" id="PF17139">
    <property type="entry name" value="DUF5112"/>
    <property type="match status" value="1"/>
</dbReference>
<dbReference type="RefSeq" id="WP_412441518.1">
    <property type="nucleotide sequence ID" value="NZ_CACRUT010000031.1"/>
</dbReference>
<evidence type="ECO:0000259" key="8">
    <source>
        <dbReference type="PROSITE" id="PS50109"/>
    </source>
</evidence>
<evidence type="ECO:0000256" key="3">
    <source>
        <dbReference type="ARBA" id="ARBA00022679"/>
    </source>
</evidence>
<dbReference type="Pfam" id="PF17140">
    <property type="entry name" value="DUF5113"/>
    <property type="match status" value="2"/>
</dbReference>
<feature type="domain" description="Histidine kinase" evidence="8">
    <location>
        <begin position="585"/>
        <end position="810"/>
    </location>
</feature>
<evidence type="ECO:0000256" key="5">
    <source>
        <dbReference type="ARBA" id="ARBA00023012"/>
    </source>
</evidence>
<dbReference type="EMBL" id="CACRUT010000031">
    <property type="protein sequence ID" value="VYU67406.1"/>
    <property type="molecule type" value="Genomic_DNA"/>
</dbReference>
<keyword evidence="7" id="KW-0472">Membrane</keyword>
<keyword evidence="5" id="KW-0902">Two-component regulatory system</keyword>
<protein>
    <recommendedName>
        <fullName evidence="2">histidine kinase</fullName>
        <ecNumber evidence="2">2.7.13.3</ecNumber>
    </recommendedName>
</protein>
<dbReference type="InterPro" id="IPR036890">
    <property type="entry name" value="HATPase_C_sf"/>
</dbReference>
<feature type="transmembrane region" description="Helical" evidence="7">
    <location>
        <begin position="12"/>
        <end position="34"/>
    </location>
</feature>
<keyword evidence="6" id="KW-0175">Coiled coil</keyword>
<gene>
    <name evidence="9" type="primary">pleC</name>
    <name evidence="9" type="ORF">PCLFYP37_00588</name>
</gene>
<feature type="coiled-coil region" evidence="6">
    <location>
        <begin position="549"/>
        <end position="576"/>
    </location>
</feature>
<keyword evidence="7" id="KW-0812">Transmembrane</keyword>
<keyword evidence="4" id="KW-0418">Kinase</keyword>
<sequence length="1419" mass="166122">MRKPTFCITGRKNLSAICVSVILGLCIGVGYYWYASSRPDITRVGKVDSLNTKARLVRYVYPDSALLFARKAARMARNYADGRSEALNHQMFICFLRMDFDECMDLYNRIQQSTSNQIELLVSEVNMMMICQRAAQNRLFFDYYNRALERIQRIREEYDEVKGRNKERLDYAMTEFSLTTATNYINLMQEQEAEKELSVIDTDGYIRQNKALLIYYYYLNGLICQNRLDLGKERVVDAFDYFYLAYSFAERLGNIYFSSMLEQVFSEMFAQPKNYDIIKTYRKVELDYLYNSLVTEKLNEAGFPVSLRLSTALAQKALSNAEQCGNLLLKINGFRVLGNTMFAKGEYYRALNCFETALSYLNLHHQIYYPEDKERLLTSFESRKDSAVDMLWSKDSEFQTVPGYLTYIRERLSATYSALNDKQKSDYNRNLYLDLMDFTRQDKSLESRVDMVAQDNKILNTLLGAIILLTLVCGFFLFLYARKWKLRGAKQYSLLKDMSEWFMEVAFTKSEEGLEEVLNAYPWIKKEKRILHEILRPYIKWTEKNRILSDRMDEERMQLREEYLQSERQIARDKKKNISKRAKVSLVHSIMPFIDRILYVVRRMESKNEYDRGTLTYIGELADEINCYNDVLAEWIRMNRGELELTIESFPLQDLFKLLDKGQYNFKRKGIDFLVEPTDAWVKADRALTFFMLNTLTDNARKFTPSGGQVTVCATELADAVEIKVSDTGCGLTESEIALILSSKIYDAQQIGVNSSTVRHEKGSGFGLLNCKGIIEKYKKSGEFFEVCCFHIESEENKGSCFSFRLPKGIRRKGMMVLTFIFYLLTCGQYTYAIRPNIGNAPTHEEADMNYGELKWAVFYADSVYFANVHGDYDRSMQYADSTFKYINRYYEDFLPEECVSRQLTATGNGMEELEWLSLGVKADYFLIMGCRNEMAIAALALHDWEKYEFNNRQFTHLYKLLTKDDSLEEFYARQRNTQINLSVSLALLVFMLFIFSVLIYIVYFRRRILFRFSVMQVLETNHAMLNVIEMYARPGRTDELMSQLLSVVLSRLKELHEINSVRLLLYRGKGEKIGTFLQGKEDYGVLADSLLSQAYETENAVFDEMSNTQIYPLLLRLNENERLCIGSVAVNYGTYRMQKEDFIFENYIVNYLAILLYEAVIQRGQDLENVESAENEKQRSLYERTRIKVQNQILDNCLSTIKHESMYYPSRMKQIIRKLEEQEEHHDLKTSIHSLRELAEYYKEIYTLLCAQADRQIDTGYFKCEKLSPHIIGEEWMKTIEVWRKKKAYALRLSFVDELQQNSFMNVDATLVRFMLETLTKEWAARLAEREKDGCLTLRASEDGGFVRFTLQASVRIYEPEEAVILFQPDVKHYPYLLCKEIVREHDKLNNFCGCRINIETDVHSSGCSIWFTVPKYR</sequence>
<evidence type="ECO:0000256" key="1">
    <source>
        <dbReference type="ARBA" id="ARBA00000085"/>
    </source>
</evidence>
<dbReference type="GO" id="GO:0000160">
    <property type="term" value="P:phosphorelay signal transduction system"/>
    <property type="evidence" value="ECO:0007669"/>
    <property type="project" value="UniProtKB-KW"/>
</dbReference>
<feature type="transmembrane region" description="Helical" evidence="7">
    <location>
        <begin position="458"/>
        <end position="481"/>
    </location>
</feature>
<feature type="transmembrane region" description="Helical" evidence="7">
    <location>
        <begin position="982"/>
        <end position="1004"/>
    </location>
</feature>
<dbReference type="PANTHER" id="PTHR43711">
    <property type="entry name" value="TWO-COMPONENT HISTIDINE KINASE"/>
    <property type="match status" value="1"/>
</dbReference>
<dbReference type="Gene3D" id="3.30.565.10">
    <property type="entry name" value="Histidine kinase-like ATPase, C-terminal domain"/>
    <property type="match status" value="1"/>
</dbReference>
<dbReference type="PANTHER" id="PTHR43711:SF31">
    <property type="entry name" value="HISTIDINE KINASE"/>
    <property type="match status" value="1"/>
</dbReference>
<reference evidence="9" key="1">
    <citation type="submission" date="2019-11" db="EMBL/GenBank/DDBJ databases">
        <authorList>
            <person name="Feng L."/>
        </authorList>
    </citation>
    <scope>NUCLEOTIDE SEQUENCE</scope>
    <source>
        <strain evidence="9">PclaraLFYP37</strain>
    </source>
</reference>
<name>A0A6N3GSE0_9BACT</name>
<dbReference type="InterPro" id="IPR003594">
    <property type="entry name" value="HATPase_dom"/>
</dbReference>
<dbReference type="InterPro" id="IPR033406">
    <property type="entry name" value="DUF5113"/>
</dbReference>
<evidence type="ECO:0000313" key="9">
    <source>
        <dbReference type="EMBL" id="VYU67406.1"/>
    </source>
</evidence>
<evidence type="ECO:0000256" key="2">
    <source>
        <dbReference type="ARBA" id="ARBA00012438"/>
    </source>
</evidence>
<keyword evidence="3 9" id="KW-0808">Transferase</keyword>
<dbReference type="GO" id="GO:0004673">
    <property type="term" value="F:protein histidine kinase activity"/>
    <property type="evidence" value="ECO:0007669"/>
    <property type="project" value="UniProtKB-EC"/>
</dbReference>
<accession>A0A6N3GSE0</accession>
<organism evidence="9">
    <name type="scientific">Paraprevotella clara</name>
    <dbReference type="NCBI Taxonomy" id="454154"/>
    <lineage>
        <taxon>Bacteria</taxon>
        <taxon>Pseudomonadati</taxon>
        <taxon>Bacteroidota</taxon>
        <taxon>Bacteroidia</taxon>
        <taxon>Bacteroidales</taxon>
        <taxon>Prevotellaceae</taxon>
        <taxon>Paraprevotella</taxon>
    </lineage>
</organism>
<dbReference type="EC" id="2.7.13.3" evidence="2"/>